<keyword evidence="4 7" id="KW-0812">Transmembrane</keyword>
<evidence type="ECO:0000256" key="2">
    <source>
        <dbReference type="ARBA" id="ARBA00022448"/>
    </source>
</evidence>
<dbReference type="Proteomes" id="UP001153404">
    <property type="component" value="Unassembled WGS sequence"/>
</dbReference>
<feature type="transmembrane region" description="Helical" evidence="7">
    <location>
        <begin position="198"/>
        <end position="223"/>
    </location>
</feature>
<dbReference type="CDD" id="cd06261">
    <property type="entry name" value="TM_PBP2"/>
    <property type="match status" value="1"/>
</dbReference>
<dbReference type="PROSITE" id="PS50928">
    <property type="entry name" value="ABC_TM1"/>
    <property type="match status" value="1"/>
</dbReference>
<feature type="transmembrane region" description="Helical" evidence="7">
    <location>
        <begin position="127"/>
        <end position="150"/>
    </location>
</feature>
<evidence type="ECO:0000313" key="10">
    <source>
        <dbReference type="Proteomes" id="UP001153404"/>
    </source>
</evidence>
<organism evidence="9 10">
    <name type="scientific">Cohnella rhizosphaerae</name>
    <dbReference type="NCBI Taxonomy" id="1457232"/>
    <lineage>
        <taxon>Bacteria</taxon>
        <taxon>Bacillati</taxon>
        <taxon>Bacillota</taxon>
        <taxon>Bacilli</taxon>
        <taxon>Bacillales</taxon>
        <taxon>Paenibacillaceae</taxon>
        <taxon>Cohnella</taxon>
    </lineage>
</organism>
<keyword evidence="10" id="KW-1185">Reference proteome</keyword>
<dbReference type="SUPFAM" id="SSF161098">
    <property type="entry name" value="MetI-like"/>
    <property type="match status" value="1"/>
</dbReference>
<reference evidence="9" key="1">
    <citation type="submission" date="2022-10" db="EMBL/GenBank/DDBJ databases">
        <title>Comparative genomic analysis of Cohnella hashimotonis sp. nov., isolated from the International Space Station.</title>
        <authorList>
            <person name="Simpson A."/>
            <person name="Venkateswaran K."/>
        </authorList>
    </citation>
    <scope>NUCLEOTIDE SEQUENCE</scope>
    <source>
        <strain evidence="9">DSM 28161</strain>
    </source>
</reference>
<evidence type="ECO:0000256" key="3">
    <source>
        <dbReference type="ARBA" id="ARBA00022475"/>
    </source>
</evidence>
<evidence type="ECO:0000256" key="7">
    <source>
        <dbReference type="SAM" id="Phobius"/>
    </source>
</evidence>
<sequence>MTAKSVPAKAVAVQPARAKSSFKWSNLIIHLIFILITLSMVVPLALVIVVSLTDENSILHHGYRMIPDKLSFSAYEYFFKSPDAILRAYGVTIFVAVVGTILSLILTASMGYTLSRRDYGLVRPTSFYVFFTMLFGGGLVPFYILVTQYLHLKDTIWALIVPGMLSPFYVLIMKGFMSKIPFEIVESAKVEGAREWRIFVQLILPLSKPSLATLGLFIMFNYWNEWFNALLFIDNERLVPLQLLLVRTMNSLDFITSRPEFALVMSNFNLANFPKTAAKFAIAILSAGPMLIVFPFFQRFFVKGLTVGAIKG</sequence>
<keyword evidence="2" id="KW-0813">Transport</keyword>
<proteinExistence type="predicted"/>
<accession>A0A9X4KTZ9</accession>
<evidence type="ECO:0000313" key="9">
    <source>
        <dbReference type="EMBL" id="MDG0810738.1"/>
    </source>
</evidence>
<dbReference type="PANTHER" id="PTHR43744">
    <property type="entry name" value="ABC TRANSPORTER PERMEASE PROTEIN MG189-RELATED-RELATED"/>
    <property type="match status" value="1"/>
</dbReference>
<dbReference type="PANTHER" id="PTHR43744:SF9">
    <property type="entry name" value="POLYGALACTURONAN_RHAMNOGALACTURONAN TRANSPORT SYSTEM PERMEASE PROTEIN YTCP"/>
    <property type="match status" value="1"/>
</dbReference>
<feature type="transmembrane region" description="Helical" evidence="7">
    <location>
        <begin position="27"/>
        <end position="52"/>
    </location>
</feature>
<dbReference type="GO" id="GO:0055085">
    <property type="term" value="P:transmembrane transport"/>
    <property type="evidence" value="ECO:0007669"/>
    <property type="project" value="InterPro"/>
</dbReference>
<evidence type="ECO:0000256" key="5">
    <source>
        <dbReference type="ARBA" id="ARBA00022989"/>
    </source>
</evidence>
<evidence type="ECO:0000256" key="4">
    <source>
        <dbReference type="ARBA" id="ARBA00022692"/>
    </source>
</evidence>
<dbReference type="InterPro" id="IPR035906">
    <property type="entry name" value="MetI-like_sf"/>
</dbReference>
<feature type="transmembrane region" description="Helical" evidence="7">
    <location>
        <begin position="84"/>
        <end position="106"/>
    </location>
</feature>
<dbReference type="EMBL" id="JAPDIA010000003">
    <property type="protein sequence ID" value="MDG0810738.1"/>
    <property type="molecule type" value="Genomic_DNA"/>
</dbReference>
<dbReference type="AlphaFoldDB" id="A0A9X4KTZ9"/>
<gene>
    <name evidence="9" type="ORF">OMP40_16190</name>
</gene>
<comment type="caution">
    <text evidence="9">The sequence shown here is derived from an EMBL/GenBank/DDBJ whole genome shotgun (WGS) entry which is preliminary data.</text>
</comment>
<evidence type="ECO:0000256" key="1">
    <source>
        <dbReference type="ARBA" id="ARBA00004651"/>
    </source>
</evidence>
<keyword evidence="3" id="KW-1003">Cell membrane</keyword>
<keyword evidence="5 7" id="KW-1133">Transmembrane helix</keyword>
<dbReference type="GO" id="GO:0005886">
    <property type="term" value="C:plasma membrane"/>
    <property type="evidence" value="ECO:0007669"/>
    <property type="project" value="UniProtKB-SubCell"/>
</dbReference>
<keyword evidence="6 7" id="KW-0472">Membrane</keyword>
<evidence type="ECO:0000256" key="6">
    <source>
        <dbReference type="ARBA" id="ARBA00023136"/>
    </source>
</evidence>
<dbReference type="InterPro" id="IPR000515">
    <property type="entry name" value="MetI-like"/>
</dbReference>
<feature type="transmembrane region" description="Helical" evidence="7">
    <location>
        <begin position="277"/>
        <end position="297"/>
    </location>
</feature>
<protein>
    <submittedName>
        <fullName evidence="9">Carbohydrate ABC transporter permease</fullName>
    </submittedName>
</protein>
<feature type="domain" description="ABC transmembrane type-1" evidence="8">
    <location>
        <begin position="89"/>
        <end position="297"/>
    </location>
</feature>
<evidence type="ECO:0000259" key="8">
    <source>
        <dbReference type="PROSITE" id="PS50928"/>
    </source>
</evidence>
<dbReference type="Gene3D" id="1.10.3720.10">
    <property type="entry name" value="MetI-like"/>
    <property type="match status" value="1"/>
</dbReference>
<dbReference type="RefSeq" id="WP_277532735.1">
    <property type="nucleotide sequence ID" value="NZ_JAPDIA010000003.1"/>
</dbReference>
<feature type="transmembrane region" description="Helical" evidence="7">
    <location>
        <begin position="156"/>
        <end position="177"/>
    </location>
</feature>
<name>A0A9X4KTZ9_9BACL</name>
<comment type="subcellular location">
    <subcellularLocation>
        <location evidence="1">Cell membrane</location>
        <topology evidence="1">Multi-pass membrane protein</topology>
    </subcellularLocation>
</comment>